<feature type="non-terminal residue" evidence="1">
    <location>
        <position position="81"/>
    </location>
</feature>
<gene>
    <name evidence="1" type="ORF">L9F63_019058</name>
</gene>
<keyword evidence="2" id="KW-1185">Reference proteome</keyword>
<organism evidence="1 2">
    <name type="scientific">Diploptera punctata</name>
    <name type="common">Pacific beetle cockroach</name>
    <dbReference type="NCBI Taxonomy" id="6984"/>
    <lineage>
        <taxon>Eukaryota</taxon>
        <taxon>Metazoa</taxon>
        <taxon>Ecdysozoa</taxon>
        <taxon>Arthropoda</taxon>
        <taxon>Hexapoda</taxon>
        <taxon>Insecta</taxon>
        <taxon>Pterygota</taxon>
        <taxon>Neoptera</taxon>
        <taxon>Polyneoptera</taxon>
        <taxon>Dictyoptera</taxon>
        <taxon>Blattodea</taxon>
        <taxon>Blaberoidea</taxon>
        <taxon>Blaberidae</taxon>
        <taxon>Diplopterinae</taxon>
        <taxon>Diploptera</taxon>
    </lineage>
</organism>
<dbReference type="Proteomes" id="UP001233999">
    <property type="component" value="Unassembled WGS sequence"/>
</dbReference>
<proteinExistence type="predicted"/>
<feature type="non-terminal residue" evidence="1">
    <location>
        <position position="1"/>
    </location>
</feature>
<dbReference type="EMBL" id="JASPKZ010006439">
    <property type="protein sequence ID" value="KAJ9587428.1"/>
    <property type="molecule type" value="Genomic_DNA"/>
</dbReference>
<reference evidence="1" key="1">
    <citation type="journal article" date="2023" name="IScience">
        <title>Live-bearing cockroach genome reveals convergent evolutionary mechanisms linked to viviparity in insects and beyond.</title>
        <authorList>
            <person name="Fouks B."/>
            <person name="Harrison M.C."/>
            <person name="Mikhailova A.A."/>
            <person name="Marchal E."/>
            <person name="English S."/>
            <person name="Carruthers M."/>
            <person name="Jennings E.C."/>
            <person name="Chiamaka E.L."/>
            <person name="Frigard R.A."/>
            <person name="Pippel M."/>
            <person name="Attardo G.M."/>
            <person name="Benoit J.B."/>
            <person name="Bornberg-Bauer E."/>
            <person name="Tobe S.S."/>
        </authorList>
    </citation>
    <scope>NUCLEOTIDE SEQUENCE</scope>
    <source>
        <strain evidence="1">Stay&amp;Tobe</strain>
    </source>
</reference>
<reference evidence="1" key="2">
    <citation type="submission" date="2023-05" db="EMBL/GenBank/DDBJ databases">
        <authorList>
            <person name="Fouks B."/>
        </authorList>
    </citation>
    <scope>NUCLEOTIDE SEQUENCE</scope>
    <source>
        <strain evidence="1">Stay&amp;Tobe</strain>
        <tissue evidence="1">Testes</tissue>
    </source>
</reference>
<protein>
    <submittedName>
        <fullName evidence="1">Uncharacterized protein</fullName>
    </submittedName>
</protein>
<evidence type="ECO:0000313" key="2">
    <source>
        <dbReference type="Proteomes" id="UP001233999"/>
    </source>
</evidence>
<sequence>EIDYFQHVFKLDIARNNVLCHLNRCKQFRKFLENGVRKHNVQPEIIIIQCAHEVSHQYIRTLFLYTDRLLDVPPSEKVLRT</sequence>
<name>A0AAD8EEK1_DIPPU</name>
<evidence type="ECO:0000313" key="1">
    <source>
        <dbReference type="EMBL" id="KAJ9587428.1"/>
    </source>
</evidence>
<dbReference type="AlphaFoldDB" id="A0AAD8EEK1"/>
<comment type="caution">
    <text evidence="1">The sequence shown here is derived from an EMBL/GenBank/DDBJ whole genome shotgun (WGS) entry which is preliminary data.</text>
</comment>
<accession>A0AAD8EEK1</accession>